<evidence type="ECO:0000313" key="1">
    <source>
        <dbReference type="EMBL" id="CAL1275746.1"/>
    </source>
</evidence>
<gene>
    <name evidence="1" type="ORF">LARSCL_LOCUS8274</name>
</gene>
<proteinExistence type="predicted"/>
<protein>
    <submittedName>
        <fullName evidence="1">Uncharacterized protein</fullName>
    </submittedName>
</protein>
<accession>A0AAV1ZZ31</accession>
<dbReference type="AlphaFoldDB" id="A0AAV1ZZ31"/>
<keyword evidence="2" id="KW-1185">Reference proteome</keyword>
<comment type="caution">
    <text evidence="1">The sequence shown here is derived from an EMBL/GenBank/DDBJ whole genome shotgun (WGS) entry which is preliminary data.</text>
</comment>
<name>A0AAV1ZZ31_9ARAC</name>
<evidence type="ECO:0000313" key="2">
    <source>
        <dbReference type="Proteomes" id="UP001497382"/>
    </source>
</evidence>
<reference evidence="1 2" key="1">
    <citation type="submission" date="2024-04" db="EMBL/GenBank/DDBJ databases">
        <authorList>
            <person name="Rising A."/>
            <person name="Reimegard J."/>
            <person name="Sonavane S."/>
            <person name="Akerstrom W."/>
            <person name="Nylinder S."/>
            <person name="Hedman E."/>
            <person name="Kallberg Y."/>
        </authorList>
    </citation>
    <scope>NUCLEOTIDE SEQUENCE [LARGE SCALE GENOMIC DNA]</scope>
</reference>
<dbReference type="Proteomes" id="UP001497382">
    <property type="component" value="Unassembled WGS sequence"/>
</dbReference>
<dbReference type="EMBL" id="CAXIEN010000087">
    <property type="protein sequence ID" value="CAL1275746.1"/>
    <property type="molecule type" value="Genomic_DNA"/>
</dbReference>
<sequence length="44" mass="5143">MPRCTRSTHGNVLKVYPDINKGLQPQLKNTPGMFRHFFRIKVES</sequence>
<organism evidence="1 2">
    <name type="scientific">Larinioides sclopetarius</name>
    <dbReference type="NCBI Taxonomy" id="280406"/>
    <lineage>
        <taxon>Eukaryota</taxon>
        <taxon>Metazoa</taxon>
        <taxon>Ecdysozoa</taxon>
        <taxon>Arthropoda</taxon>
        <taxon>Chelicerata</taxon>
        <taxon>Arachnida</taxon>
        <taxon>Araneae</taxon>
        <taxon>Araneomorphae</taxon>
        <taxon>Entelegynae</taxon>
        <taxon>Araneoidea</taxon>
        <taxon>Araneidae</taxon>
        <taxon>Larinioides</taxon>
    </lineage>
</organism>